<reference evidence="2" key="1">
    <citation type="submission" date="2016-04" db="EMBL/GenBank/DDBJ databases">
        <authorList>
            <person name="Evans L.H."/>
            <person name="Alamgir A."/>
            <person name="Owens N."/>
            <person name="Weber N.D."/>
            <person name="Virtaneva K."/>
            <person name="Barbian K."/>
            <person name="Babar A."/>
            <person name="Rosenke K."/>
        </authorList>
    </citation>
    <scope>NUCLEOTIDE SEQUENCE</scope>
    <source>
        <strain evidence="2">86</strain>
    </source>
</reference>
<dbReference type="AlphaFoldDB" id="A0A212JI73"/>
<dbReference type="InterPro" id="IPR042230">
    <property type="entry name" value="CusF_sf"/>
</dbReference>
<dbReference type="Pfam" id="PF11604">
    <property type="entry name" value="CusF_Ec"/>
    <property type="match status" value="1"/>
</dbReference>
<name>A0A212JI73_9PROT</name>
<evidence type="ECO:0000313" key="2">
    <source>
        <dbReference type="EMBL" id="SBV99138.1"/>
    </source>
</evidence>
<feature type="chain" id="PRO_5013075298" evidence="1">
    <location>
        <begin position="21"/>
        <end position="109"/>
    </location>
</feature>
<protein>
    <submittedName>
        <fullName evidence="2">Putative Cation efflux system protein CusF</fullName>
    </submittedName>
</protein>
<evidence type="ECO:0000256" key="1">
    <source>
        <dbReference type="SAM" id="SignalP"/>
    </source>
</evidence>
<feature type="signal peptide" evidence="1">
    <location>
        <begin position="1"/>
        <end position="20"/>
    </location>
</feature>
<accession>A0A212JI73</accession>
<dbReference type="EMBL" id="FLUO01000001">
    <property type="protein sequence ID" value="SBV99138.1"/>
    <property type="molecule type" value="Genomic_DNA"/>
</dbReference>
<dbReference type="InterPro" id="IPR021647">
    <property type="entry name" value="CusF_Ec"/>
</dbReference>
<proteinExistence type="predicted"/>
<keyword evidence="1" id="KW-0732">Signal</keyword>
<dbReference type="Gene3D" id="2.40.50.320">
    <property type="entry name" value="Copper binding periplasmic protein CusF"/>
    <property type="match status" value="1"/>
</dbReference>
<sequence length="109" mass="11017">MLRNLALAAALAFAAAPALAAEPDHDMKAMSHATVSGEGSGTVKSVDAAKRSVVIVHGPIASLQWPGMTMPFAVAPGVDLAPAEPGAKVAFTVEKQPDGSFAIVRLAAQ</sequence>
<organism evidence="2">
    <name type="scientific">uncultured Alphaproteobacteria bacterium</name>
    <dbReference type="NCBI Taxonomy" id="91750"/>
    <lineage>
        <taxon>Bacteria</taxon>
        <taxon>Pseudomonadati</taxon>
        <taxon>Pseudomonadota</taxon>
        <taxon>Alphaproteobacteria</taxon>
        <taxon>environmental samples</taxon>
    </lineage>
</organism>
<gene>
    <name evidence="2" type="ORF">KL86APRO_11111</name>
</gene>